<sequence>MKPRIKLFALGGTISAHHELRDELRHYQTGHYTAQQLVDALPELSAHAQISIEQIDNITSTAVTYQHWLDLKQRLEQSFAQGFNGAVITHGTNTLEETAYFLHLTLASDKPVVLTGSQRPFSALSSDAPLNLLNAVRTAAAPQCHGLGVLVAMNDKIYSARDVSKTHSYHLESFQALNNGPLGSIDTDRSVRIDHLPARKHSLNSIFSQLPLNNHEPYVPILFSHAGADARLLQSALKYERPEGIVLAGTGAGRCSPLEEIAIEHPSRNEQQTGQRSHLRFGLLCRFTANCCR</sequence>
<dbReference type="PROSITE" id="PS51732">
    <property type="entry name" value="ASN_GLN_ASE_3"/>
    <property type="match status" value="1"/>
</dbReference>
<dbReference type="InterPro" id="IPR004550">
    <property type="entry name" value="AsnASE_II"/>
</dbReference>
<dbReference type="PIRSF" id="PIRSF500176">
    <property type="entry name" value="L_ASNase"/>
    <property type="match status" value="1"/>
</dbReference>
<reference evidence="4 5" key="1">
    <citation type="submission" date="2023-06" db="EMBL/GenBank/DDBJ databases">
        <title>Thiopseudomonas sp. CY1220 draft genome sequence.</title>
        <authorList>
            <person name="Zhao G."/>
            <person name="An M."/>
        </authorList>
    </citation>
    <scope>NUCLEOTIDE SEQUENCE [LARGE SCALE GENOMIC DNA]</scope>
    <source>
        <strain evidence="4 5">CY1220</strain>
    </source>
</reference>
<keyword evidence="5" id="KW-1185">Reference proteome</keyword>
<dbReference type="SFLD" id="SFLDS00057">
    <property type="entry name" value="Glutaminase/Asparaginase"/>
    <property type="match status" value="1"/>
</dbReference>
<name>A0ABT7SM81_9GAMM</name>
<dbReference type="InterPro" id="IPR027474">
    <property type="entry name" value="L-asparaginase_N"/>
</dbReference>
<dbReference type="Proteomes" id="UP001241056">
    <property type="component" value="Unassembled WGS sequence"/>
</dbReference>
<evidence type="ECO:0000259" key="3">
    <source>
        <dbReference type="Pfam" id="PF00710"/>
    </source>
</evidence>
<dbReference type="InterPro" id="IPR036152">
    <property type="entry name" value="Asp/glu_Ase-like_sf"/>
</dbReference>
<evidence type="ECO:0000256" key="2">
    <source>
        <dbReference type="ARBA" id="ARBA00022801"/>
    </source>
</evidence>
<dbReference type="EMBL" id="JAUCDY010000003">
    <property type="protein sequence ID" value="MDM7857300.1"/>
    <property type="molecule type" value="Genomic_DNA"/>
</dbReference>
<dbReference type="Gene3D" id="3.40.50.40">
    <property type="match status" value="1"/>
</dbReference>
<feature type="domain" description="L-asparaginase N-terminal" evidence="3">
    <location>
        <begin position="4"/>
        <end position="192"/>
    </location>
</feature>
<dbReference type="Gene3D" id="3.40.50.1170">
    <property type="entry name" value="L-asparaginase, N-terminal domain"/>
    <property type="match status" value="1"/>
</dbReference>
<dbReference type="SMART" id="SM00870">
    <property type="entry name" value="Asparaginase"/>
    <property type="match status" value="1"/>
</dbReference>
<dbReference type="InterPro" id="IPR037152">
    <property type="entry name" value="L-asparaginase_N_sf"/>
</dbReference>
<dbReference type="InterPro" id="IPR027473">
    <property type="entry name" value="L-asparaginase_C"/>
</dbReference>
<organism evidence="4 5">
    <name type="scientific">Thiopseudomonas acetoxidans</name>
    <dbReference type="NCBI Taxonomy" id="3041622"/>
    <lineage>
        <taxon>Bacteria</taxon>
        <taxon>Pseudomonadati</taxon>
        <taxon>Pseudomonadota</taxon>
        <taxon>Gammaproteobacteria</taxon>
        <taxon>Pseudomonadales</taxon>
        <taxon>Pseudomonadaceae</taxon>
        <taxon>Thiopseudomonas</taxon>
    </lineage>
</organism>
<accession>A0ABT7SM81</accession>
<evidence type="ECO:0000313" key="4">
    <source>
        <dbReference type="EMBL" id="MDM7857300.1"/>
    </source>
</evidence>
<evidence type="ECO:0000313" key="5">
    <source>
        <dbReference type="Proteomes" id="UP001241056"/>
    </source>
</evidence>
<gene>
    <name evidence="4" type="ORF">QEZ41_03260</name>
</gene>
<evidence type="ECO:0000256" key="1">
    <source>
        <dbReference type="ARBA" id="ARBA00010518"/>
    </source>
</evidence>
<proteinExistence type="inferred from homology"/>
<dbReference type="CDD" id="cd08964">
    <property type="entry name" value="L-asparaginase_II"/>
    <property type="match status" value="1"/>
</dbReference>
<dbReference type="PANTHER" id="PTHR11707:SF28">
    <property type="entry name" value="60 KDA LYSOPHOSPHOLIPASE"/>
    <property type="match status" value="1"/>
</dbReference>
<dbReference type="RefSeq" id="WP_289409958.1">
    <property type="nucleotide sequence ID" value="NZ_JAUCDY010000003.1"/>
</dbReference>
<protein>
    <submittedName>
        <fullName evidence="4">Asparaginase</fullName>
    </submittedName>
</protein>
<dbReference type="InterPro" id="IPR006034">
    <property type="entry name" value="Asparaginase/glutaminase-like"/>
</dbReference>
<dbReference type="SUPFAM" id="SSF53774">
    <property type="entry name" value="Glutaminase/Asparaginase"/>
    <property type="match status" value="1"/>
</dbReference>
<comment type="caution">
    <text evidence="4">The sequence shown here is derived from an EMBL/GenBank/DDBJ whole genome shotgun (WGS) entry which is preliminary data.</text>
</comment>
<keyword evidence="2" id="KW-0378">Hydrolase</keyword>
<comment type="similarity">
    <text evidence="1">Belongs to the asparaginase 1 family.</text>
</comment>
<dbReference type="PANTHER" id="PTHR11707">
    <property type="entry name" value="L-ASPARAGINASE"/>
    <property type="match status" value="1"/>
</dbReference>
<dbReference type="Pfam" id="PF00710">
    <property type="entry name" value="Asparaginase"/>
    <property type="match status" value="1"/>
</dbReference>
<dbReference type="PIRSF" id="PIRSF001220">
    <property type="entry name" value="L-ASNase_gatD"/>
    <property type="match status" value="1"/>
</dbReference>
<dbReference type="PRINTS" id="PR00139">
    <property type="entry name" value="ASNGLNASE"/>
</dbReference>